<comment type="catalytic activity">
    <reaction evidence="14">
        <text>pyridoxine + ATP = pyridoxine 5'-phosphate + ADP + H(+)</text>
        <dbReference type="Rhea" id="RHEA:25108"/>
        <dbReference type="ChEBI" id="CHEBI:15378"/>
        <dbReference type="ChEBI" id="CHEBI:16709"/>
        <dbReference type="ChEBI" id="CHEBI:30616"/>
        <dbReference type="ChEBI" id="CHEBI:58589"/>
        <dbReference type="ChEBI" id="CHEBI:456216"/>
        <dbReference type="EC" id="2.7.1.35"/>
    </reaction>
    <physiologicalReaction direction="left-to-right" evidence="14">
        <dbReference type="Rhea" id="RHEA:25109"/>
    </physiologicalReaction>
</comment>
<dbReference type="InterPro" id="IPR004625">
    <property type="entry name" value="PyrdxlKinase"/>
</dbReference>
<protein>
    <recommendedName>
        <fullName evidence="6">Pyridoxal kinase</fullName>
        <ecNumber evidence="5">2.7.1.35</ecNumber>
    </recommendedName>
    <alternativeName>
        <fullName evidence="11">Pyridoxine kinase</fullName>
    </alternativeName>
</protein>
<evidence type="ECO:0000256" key="6">
    <source>
        <dbReference type="ARBA" id="ARBA00018134"/>
    </source>
</evidence>
<name>A0A6L2Q0D0_COPFO</name>
<evidence type="ECO:0000256" key="3">
    <source>
        <dbReference type="ARBA" id="ARBA00005210"/>
    </source>
</evidence>
<evidence type="ECO:0000256" key="5">
    <source>
        <dbReference type="ARBA" id="ARBA00012104"/>
    </source>
</evidence>
<accession>A0A6L2Q0D0</accession>
<dbReference type="GO" id="GO:0009443">
    <property type="term" value="P:pyridoxal 5'-phosphate salvage"/>
    <property type="evidence" value="ECO:0007669"/>
    <property type="project" value="InterPro"/>
</dbReference>
<evidence type="ECO:0000256" key="10">
    <source>
        <dbReference type="ARBA" id="ARBA00022840"/>
    </source>
</evidence>
<comment type="catalytic activity">
    <reaction evidence="12">
        <text>pyridoxamine + ATP = pyridoxamine 5'-phosphate + ADP + H(+)</text>
        <dbReference type="Rhea" id="RHEA:25104"/>
        <dbReference type="ChEBI" id="CHEBI:15378"/>
        <dbReference type="ChEBI" id="CHEBI:30616"/>
        <dbReference type="ChEBI" id="CHEBI:57761"/>
        <dbReference type="ChEBI" id="CHEBI:58451"/>
        <dbReference type="ChEBI" id="CHEBI:456216"/>
        <dbReference type="EC" id="2.7.1.35"/>
    </reaction>
    <physiologicalReaction direction="left-to-right" evidence="12">
        <dbReference type="Rhea" id="RHEA:25105"/>
    </physiologicalReaction>
</comment>
<evidence type="ECO:0000256" key="9">
    <source>
        <dbReference type="ARBA" id="ARBA00022777"/>
    </source>
</evidence>
<evidence type="ECO:0000256" key="13">
    <source>
        <dbReference type="ARBA" id="ARBA00047377"/>
    </source>
</evidence>
<evidence type="ECO:0000256" key="2">
    <source>
        <dbReference type="ARBA" id="ARBA00004835"/>
    </source>
</evidence>
<sequence>MAEKRQRVLSIQSHVVSGYVGNKSATFPLQVLGFEVDAINSVQFSNHTGYGYWKGQVLDERELEGLVDGLHHNGLDYYTHLLTGYIGSAGFLKYIAHVVKQLREVNPDLVYVCDPVMGDNGKMYVPEELLEIYQDTILPLADIITPNQFEAELLTGKQIKSVDDAWQAVEHFHKKGCHTVVLSSTDLGNDENLLALASSRTGDRKTELTIHIPKLPGIFTGTGDLFAALLLAWMWRTNNQLKPSLEKVIATLQAVLKRTLHFATERSKSAKPGFALMELQLIPSKADIENPETIIEAEVR</sequence>
<feature type="domain" description="Pyridoxamine kinase/Phosphomethylpyrimidine kinase" evidence="15">
    <location>
        <begin position="83"/>
        <end position="262"/>
    </location>
</feature>
<dbReference type="InterPro" id="IPR013749">
    <property type="entry name" value="PM/HMP-P_kinase-1"/>
</dbReference>
<keyword evidence="9" id="KW-0418">Kinase</keyword>
<evidence type="ECO:0000256" key="8">
    <source>
        <dbReference type="ARBA" id="ARBA00022741"/>
    </source>
</evidence>
<keyword evidence="17" id="KW-1185">Reference proteome</keyword>
<comment type="pathway">
    <text evidence="1">Cofactor metabolism; pyridoxal 5'-phosphate salvage; pyridoxamine 5'-phosphate from pyridoxamine: step 1/1.</text>
</comment>
<gene>
    <name evidence="16" type="ORF">Cfor_05698</name>
</gene>
<dbReference type="FunCoup" id="A0A6L2Q0D0">
    <property type="interactions" value="952"/>
</dbReference>
<evidence type="ECO:0000256" key="11">
    <source>
        <dbReference type="ARBA" id="ARBA00032808"/>
    </source>
</evidence>
<dbReference type="InParanoid" id="A0A6L2Q0D0"/>
<evidence type="ECO:0000313" key="16">
    <source>
        <dbReference type="EMBL" id="GFG38353.1"/>
    </source>
</evidence>
<dbReference type="EMBL" id="BLKM01000769">
    <property type="protein sequence ID" value="GFG38353.1"/>
    <property type="molecule type" value="Genomic_DNA"/>
</dbReference>
<keyword evidence="8" id="KW-0547">Nucleotide-binding</keyword>
<comment type="pathway">
    <text evidence="2">Cofactor metabolism; pyridoxal 5'-phosphate salvage; pyridoxine 5'-phosphate from pyridoxine: step 1/1.</text>
</comment>
<dbReference type="CDD" id="cd01173">
    <property type="entry name" value="pyridoxal_pyridoxamine_kinase"/>
    <property type="match status" value="1"/>
</dbReference>
<organism evidence="16 17">
    <name type="scientific">Coptotermes formosanus</name>
    <name type="common">Formosan subterranean termite</name>
    <dbReference type="NCBI Taxonomy" id="36987"/>
    <lineage>
        <taxon>Eukaryota</taxon>
        <taxon>Metazoa</taxon>
        <taxon>Ecdysozoa</taxon>
        <taxon>Arthropoda</taxon>
        <taxon>Hexapoda</taxon>
        <taxon>Insecta</taxon>
        <taxon>Pterygota</taxon>
        <taxon>Neoptera</taxon>
        <taxon>Polyneoptera</taxon>
        <taxon>Dictyoptera</taxon>
        <taxon>Blattodea</taxon>
        <taxon>Blattoidea</taxon>
        <taxon>Termitoidae</taxon>
        <taxon>Rhinotermitidae</taxon>
        <taxon>Coptotermes</taxon>
    </lineage>
</organism>
<dbReference type="InterPro" id="IPR029056">
    <property type="entry name" value="Ribokinase-like"/>
</dbReference>
<evidence type="ECO:0000256" key="14">
    <source>
        <dbReference type="ARBA" id="ARBA00048524"/>
    </source>
</evidence>
<dbReference type="Pfam" id="PF08543">
    <property type="entry name" value="Phos_pyr_kin"/>
    <property type="match status" value="1"/>
</dbReference>
<reference evidence="17" key="1">
    <citation type="submission" date="2020-01" db="EMBL/GenBank/DDBJ databases">
        <title>Draft genome sequence of the Termite Coptotermes fromosanus.</title>
        <authorList>
            <person name="Itakura S."/>
            <person name="Yosikawa Y."/>
            <person name="Umezawa K."/>
        </authorList>
    </citation>
    <scope>NUCLEOTIDE SEQUENCE [LARGE SCALE GENOMIC DNA]</scope>
</reference>
<comment type="caution">
    <text evidence="16">The sequence shown here is derived from an EMBL/GenBank/DDBJ whole genome shotgun (WGS) entry which is preliminary data.</text>
</comment>
<dbReference type="Proteomes" id="UP000502823">
    <property type="component" value="Unassembled WGS sequence"/>
</dbReference>
<dbReference type="UniPathway" id="UPA01068">
    <property type="reaction ID" value="UER00298"/>
</dbReference>
<evidence type="ECO:0000256" key="4">
    <source>
        <dbReference type="ARBA" id="ARBA00008805"/>
    </source>
</evidence>
<dbReference type="AlphaFoldDB" id="A0A6L2Q0D0"/>
<evidence type="ECO:0000259" key="15">
    <source>
        <dbReference type="Pfam" id="PF08543"/>
    </source>
</evidence>
<dbReference type="SUPFAM" id="SSF53613">
    <property type="entry name" value="Ribokinase-like"/>
    <property type="match status" value="1"/>
</dbReference>
<dbReference type="NCBIfam" id="TIGR00687">
    <property type="entry name" value="pyridox_kin"/>
    <property type="match status" value="1"/>
</dbReference>
<proteinExistence type="inferred from homology"/>
<dbReference type="GO" id="GO:0008478">
    <property type="term" value="F:pyridoxal kinase activity"/>
    <property type="evidence" value="ECO:0007669"/>
    <property type="project" value="UniProtKB-EC"/>
</dbReference>
<comment type="pathway">
    <text evidence="3">Cofactor metabolism; pyridoxal 5'-phosphate salvage; pyridoxal 5'-phosphate from pyridoxal: step 1/1.</text>
</comment>
<evidence type="ECO:0000256" key="1">
    <source>
        <dbReference type="ARBA" id="ARBA00004750"/>
    </source>
</evidence>
<dbReference type="OrthoDB" id="2104723at2759"/>
<dbReference type="EC" id="2.7.1.35" evidence="5"/>
<dbReference type="GO" id="GO:0005524">
    <property type="term" value="F:ATP binding"/>
    <property type="evidence" value="ECO:0007669"/>
    <property type="project" value="UniProtKB-KW"/>
</dbReference>
<dbReference type="PANTHER" id="PTHR10534:SF2">
    <property type="entry name" value="PYRIDOXAL KINASE"/>
    <property type="match status" value="1"/>
</dbReference>
<keyword evidence="7" id="KW-0808">Transferase</keyword>
<keyword evidence="10" id="KW-0067">ATP-binding</keyword>
<evidence type="ECO:0000256" key="12">
    <source>
        <dbReference type="ARBA" id="ARBA00047310"/>
    </source>
</evidence>
<evidence type="ECO:0000313" key="17">
    <source>
        <dbReference type="Proteomes" id="UP000502823"/>
    </source>
</evidence>
<evidence type="ECO:0000256" key="7">
    <source>
        <dbReference type="ARBA" id="ARBA00022679"/>
    </source>
</evidence>
<dbReference type="GO" id="GO:0005829">
    <property type="term" value="C:cytosol"/>
    <property type="evidence" value="ECO:0007669"/>
    <property type="project" value="TreeGrafter"/>
</dbReference>
<dbReference type="PANTHER" id="PTHR10534">
    <property type="entry name" value="PYRIDOXAL KINASE"/>
    <property type="match status" value="1"/>
</dbReference>
<comment type="catalytic activity">
    <reaction evidence="13">
        <text>pyridoxal + ATP = pyridoxal 5'-phosphate + ADP + H(+)</text>
        <dbReference type="Rhea" id="RHEA:10224"/>
        <dbReference type="ChEBI" id="CHEBI:15378"/>
        <dbReference type="ChEBI" id="CHEBI:17310"/>
        <dbReference type="ChEBI" id="CHEBI:30616"/>
        <dbReference type="ChEBI" id="CHEBI:456216"/>
        <dbReference type="ChEBI" id="CHEBI:597326"/>
        <dbReference type="EC" id="2.7.1.35"/>
    </reaction>
    <physiologicalReaction direction="left-to-right" evidence="13">
        <dbReference type="Rhea" id="RHEA:10225"/>
    </physiologicalReaction>
</comment>
<comment type="similarity">
    <text evidence="4">Belongs to the pyridoxine kinase family.</text>
</comment>
<dbReference type="Gene3D" id="3.40.1190.20">
    <property type="match status" value="1"/>
</dbReference>